<protein>
    <submittedName>
        <fullName evidence="2">Uncharacterized protein</fullName>
    </submittedName>
</protein>
<dbReference type="GeneID" id="26903554"/>
<feature type="region of interest" description="Disordered" evidence="1">
    <location>
        <begin position="206"/>
        <end position="244"/>
    </location>
</feature>
<dbReference type="VEuPathDB" id="TriTrypDB:LpyrH10_05_1230"/>
<sequence>MRRWGEAKLFVQPRTHGRARITTAAQWLRSNSNRGSSIKSTTLPASSSPAQKLARAGTPSFVSALHPSRVLQKPFIPSGVRSEEVAAALHDACRNGSVHSRHERDGVNSTVVHELTLLPVDELVQRVHRFSRTNFSLGQRPLLYAHLQEIMKPHRMAQMSIKALQDYLHLAHVAGLHETCLEVYHTARKHMSPATLSLHSKKVTFTSSNESTSSGATPDRGDGPVSGTAAITKNSGNSNSSNSNNLVQDSAVLVSNYVVDSAYAVQSSAELTRMASYCVSQLLMVNPSASSPPQQDSADGAAATSPPQPAVPAVRSAQEMTVEVALVRCLWRVLCLAEYYRCTEAGGANGVKGSAEQALADALAILEACQRVGAARRDAFARLRGDALFSEAAAPQRGAPDSQASPPRLPSPPPRQPEQLMALLQKGLHFVRYASAGDDGEFAFFHFCMEKGILTSPQPFPCSLGGRSSGSEGSGDAPSASSPSLTWMYDADEVQVFYGSLIETCSAGQLVPEAMLYFTEARRLVGCDPLADEDDSNAEVHLANAEAREGVKGKRTEEVLLSAASTPSTPPPPPPSPPPPIMSRSAPAPPPPLAPPAPSATRAADARAAASTTTDASSRTRANFFFTDFLLHRLLFTLQTAKDNRRIVRLARALIAAGAAASIKANLWTLLLISAGAVRAADVVLVAHTFAMQQLSNTAGGGGGGAEASGSGERRTWEYLLQTTLSALSKCQLPHYEQDYLQPAQDGGVVQCTDEFYYGCLLQDAHNSMNPVQRAAEVLARMSDAKVPLTAPLVSRLLKLYLRVEAVEFLAVYRHAAEELHLRRGLWTDQLVLWADRRRYFLSADDRAYIVDEVLKSRNVSDVSRLLPMLGGLRAQFALLHYDFTHAACDRFLQDGTLPDDAPTMQDSRAHFLTTRAPSVQRGVMAPAGDSWVCARDGGVSNALGDSDEGVEEEGVETEHYGAQPRLLGDSPRRTLHAAIAELSETPLLLPTASGDGARTAGAGSSDEERLHDEALRVYLADVLGGLQRSLNSVS</sequence>
<dbReference type="Proteomes" id="UP000037923">
    <property type="component" value="Unassembled WGS sequence"/>
</dbReference>
<proteinExistence type="predicted"/>
<dbReference type="EMBL" id="LGTL01000005">
    <property type="protein sequence ID" value="KPA82117.1"/>
    <property type="molecule type" value="Genomic_DNA"/>
</dbReference>
<dbReference type="RefSeq" id="XP_015660556.1">
    <property type="nucleotide sequence ID" value="XM_015800549.1"/>
</dbReference>
<feature type="compositionally biased region" description="Low complexity" evidence="1">
    <location>
        <begin position="288"/>
        <end position="299"/>
    </location>
</feature>
<feature type="compositionally biased region" description="Low complexity" evidence="1">
    <location>
        <begin position="599"/>
        <end position="614"/>
    </location>
</feature>
<feature type="compositionally biased region" description="Polar residues" evidence="1">
    <location>
        <begin position="206"/>
        <end position="216"/>
    </location>
</feature>
<reference evidence="2 3" key="1">
    <citation type="submission" date="2015-07" db="EMBL/GenBank/DDBJ databases">
        <title>High-quality genome of monoxenous trypanosomatid Leptomonas pyrrhocoris.</title>
        <authorList>
            <person name="Flegontov P."/>
            <person name="Butenko A."/>
            <person name="Firsov S."/>
            <person name="Vlcek C."/>
            <person name="Logacheva M.D."/>
            <person name="Field M."/>
            <person name="Filatov D."/>
            <person name="Flegontova O."/>
            <person name="Gerasimov E."/>
            <person name="Jackson A.P."/>
            <person name="Kelly S."/>
            <person name="Opperdoes F."/>
            <person name="O'Reilly A."/>
            <person name="Votypka J."/>
            <person name="Yurchenko V."/>
            <person name="Lukes J."/>
        </authorList>
    </citation>
    <scope>NUCLEOTIDE SEQUENCE [LARGE SCALE GENOMIC DNA]</scope>
    <source>
        <strain evidence="2">H10</strain>
    </source>
</reference>
<feature type="region of interest" description="Disordered" evidence="1">
    <location>
        <begin position="391"/>
        <end position="417"/>
    </location>
</feature>
<evidence type="ECO:0000313" key="3">
    <source>
        <dbReference type="Proteomes" id="UP000037923"/>
    </source>
</evidence>
<organism evidence="2 3">
    <name type="scientific">Leptomonas pyrrhocoris</name>
    <name type="common">Firebug parasite</name>
    <dbReference type="NCBI Taxonomy" id="157538"/>
    <lineage>
        <taxon>Eukaryota</taxon>
        <taxon>Discoba</taxon>
        <taxon>Euglenozoa</taxon>
        <taxon>Kinetoplastea</taxon>
        <taxon>Metakinetoplastina</taxon>
        <taxon>Trypanosomatida</taxon>
        <taxon>Trypanosomatidae</taxon>
        <taxon>Leishmaniinae</taxon>
        <taxon>Leptomonas</taxon>
    </lineage>
</organism>
<dbReference type="OMA" id="CTDEFYY"/>
<dbReference type="AlphaFoldDB" id="A0A0M9G4K4"/>
<feature type="region of interest" description="Disordered" evidence="1">
    <location>
        <begin position="990"/>
        <end position="1009"/>
    </location>
</feature>
<feature type="region of interest" description="Disordered" evidence="1">
    <location>
        <begin position="288"/>
        <end position="314"/>
    </location>
</feature>
<accession>A0A0M9G4K4</accession>
<feature type="region of interest" description="Disordered" evidence="1">
    <location>
        <begin position="464"/>
        <end position="484"/>
    </location>
</feature>
<gene>
    <name evidence="2" type="ORF">ABB37_03263</name>
</gene>
<name>A0A0M9G4K4_LEPPY</name>
<feature type="compositionally biased region" description="Low complexity" evidence="1">
    <location>
        <begin position="234"/>
        <end position="244"/>
    </location>
</feature>
<dbReference type="OrthoDB" id="243988at2759"/>
<feature type="region of interest" description="Disordered" evidence="1">
    <location>
        <begin position="562"/>
        <end position="614"/>
    </location>
</feature>
<feature type="compositionally biased region" description="Pro residues" evidence="1">
    <location>
        <begin position="407"/>
        <end position="416"/>
    </location>
</feature>
<keyword evidence="3" id="KW-1185">Reference proteome</keyword>
<comment type="caution">
    <text evidence="2">The sequence shown here is derived from an EMBL/GenBank/DDBJ whole genome shotgun (WGS) entry which is preliminary data.</text>
</comment>
<evidence type="ECO:0000313" key="2">
    <source>
        <dbReference type="EMBL" id="KPA82117.1"/>
    </source>
</evidence>
<evidence type="ECO:0000256" key="1">
    <source>
        <dbReference type="SAM" id="MobiDB-lite"/>
    </source>
</evidence>
<feature type="compositionally biased region" description="Pro residues" evidence="1">
    <location>
        <begin position="568"/>
        <end position="598"/>
    </location>
</feature>
<feature type="compositionally biased region" description="Polar residues" evidence="1">
    <location>
        <begin position="28"/>
        <end position="50"/>
    </location>
</feature>
<feature type="region of interest" description="Disordered" evidence="1">
    <location>
        <begin position="28"/>
        <end position="54"/>
    </location>
</feature>